<accession>A0A3Q0IRP3</accession>
<organism evidence="4 5">
    <name type="scientific">Diaphorina citri</name>
    <name type="common">Asian citrus psyllid</name>
    <dbReference type="NCBI Taxonomy" id="121845"/>
    <lineage>
        <taxon>Eukaryota</taxon>
        <taxon>Metazoa</taxon>
        <taxon>Ecdysozoa</taxon>
        <taxon>Arthropoda</taxon>
        <taxon>Hexapoda</taxon>
        <taxon>Insecta</taxon>
        <taxon>Pterygota</taxon>
        <taxon>Neoptera</taxon>
        <taxon>Paraneoptera</taxon>
        <taxon>Hemiptera</taxon>
        <taxon>Sternorrhyncha</taxon>
        <taxon>Psylloidea</taxon>
        <taxon>Psyllidae</taxon>
        <taxon>Diaphorininae</taxon>
        <taxon>Diaphorina</taxon>
    </lineage>
</organism>
<feature type="domain" description="FP protein C-terminal" evidence="3">
    <location>
        <begin position="168"/>
        <end position="219"/>
    </location>
</feature>
<proteinExistence type="predicted"/>
<evidence type="ECO:0000256" key="1">
    <source>
        <dbReference type="SAM" id="Coils"/>
    </source>
</evidence>
<evidence type="ECO:0000313" key="5">
    <source>
        <dbReference type="RefSeq" id="XP_026678951.1"/>
    </source>
</evidence>
<name>A0A3Q0IRP3_DIACI</name>
<feature type="region of interest" description="Disordered" evidence="2">
    <location>
        <begin position="1"/>
        <end position="21"/>
    </location>
</feature>
<dbReference type="Pfam" id="PF25298">
    <property type="entry name" value="Baculo_FP_2nd"/>
    <property type="match status" value="1"/>
</dbReference>
<dbReference type="RefSeq" id="XP_026678951.1">
    <property type="nucleotide sequence ID" value="XM_026823150.1"/>
</dbReference>
<keyword evidence="1" id="KW-0175">Coiled coil</keyword>
<protein>
    <submittedName>
        <fullName evidence="5">Uncharacterized protein LOC113467137</fullName>
    </submittedName>
</protein>
<evidence type="ECO:0000256" key="2">
    <source>
        <dbReference type="SAM" id="MobiDB-lite"/>
    </source>
</evidence>
<sequence length="257" mass="30650">MTRNKKNSPDKNLSNSTENQKTDREMIMYLVDKIDSFGQTLKDLKDIIDRIKLKTEENNELKKRVETYESEINNLEQRSRMINITINGIQQKGNENVLKIVEEIGRKLGFVKPLEDVQAAHRVNSMNKKKPKPIIVRLLNTKTRDKWTAAYRQKKLWHENFYINEHLTRRNQELLYQTKQLARKKNYRYVWTHDCKILIRKNENSKAYAIKNLDQLENILGIKKIPVIDLENEDHDITRFYETINSNHTFDNSSNFE</sequence>
<keyword evidence="4" id="KW-1185">Reference proteome</keyword>
<dbReference type="Proteomes" id="UP000079169">
    <property type="component" value="Unplaced"/>
</dbReference>
<dbReference type="Gene3D" id="3.30.70.1820">
    <property type="entry name" value="L1 transposable element, RRM domain"/>
    <property type="match status" value="1"/>
</dbReference>
<reference evidence="5" key="1">
    <citation type="submission" date="2025-08" db="UniProtKB">
        <authorList>
            <consortium name="RefSeq"/>
        </authorList>
    </citation>
    <scope>IDENTIFICATION</scope>
</reference>
<feature type="compositionally biased region" description="Polar residues" evidence="2">
    <location>
        <begin position="10"/>
        <end position="19"/>
    </location>
</feature>
<dbReference type="AlphaFoldDB" id="A0A3Q0IRP3"/>
<dbReference type="KEGG" id="dci:113467137"/>
<feature type="coiled-coil region" evidence="1">
    <location>
        <begin position="44"/>
        <end position="85"/>
    </location>
</feature>
<evidence type="ECO:0000313" key="4">
    <source>
        <dbReference type="Proteomes" id="UP000079169"/>
    </source>
</evidence>
<dbReference type="GeneID" id="113467137"/>
<dbReference type="InterPro" id="IPR057251">
    <property type="entry name" value="FP_C"/>
</dbReference>
<dbReference type="PaxDb" id="121845-A0A3Q0IRP3"/>
<evidence type="ECO:0000259" key="3">
    <source>
        <dbReference type="Pfam" id="PF25298"/>
    </source>
</evidence>
<gene>
    <name evidence="5" type="primary">LOC113467137</name>
</gene>